<accession>A0A164YW27</accession>
<dbReference type="OrthoDB" id="432970at2759"/>
<dbReference type="InterPro" id="IPR046824">
    <property type="entry name" value="Mss51-like_C"/>
</dbReference>
<dbReference type="SUPFAM" id="SSF144232">
    <property type="entry name" value="HIT/MYND zinc finger-like"/>
    <property type="match status" value="1"/>
</dbReference>
<evidence type="ECO:0000313" key="6">
    <source>
        <dbReference type="EMBL" id="KZS97291.1"/>
    </source>
</evidence>
<organism evidence="6 7">
    <name type="scientific">Sistotremastrum niveocremeum HHB9708</name>
    <dbReference type="NCBI Taxonomy" id="1314777"/>
    <lineage>
        <taxon>Eukaryota</taxon>
        <taxon>Fungi</taxon>
        <taxon>Dikarya</taxon>
        <taxon>Basidiomycota</taxon>
        <taxon>Agaricomycotina</taxon>
        <taxon>Agaricomycetes</taxon>
        <taxon>Sistotremastrales</taxon>
        <taxon>Sistotremastraceae</taxon>
        <taxon>Sertulicium</taxon>
        <taxon>Sertulicium niveocremeum</taxon>
    </lineage>
</organism>
<evidence type="ECO:0000256" key="3">
    <source>
        <dbReference type="ARBA" id="ARBA00022833"/>
    </source>
</evidence>
<dbReference type="EMBL" id="KV419397">
    <property type="protein sequence ID" value="KZS97291.1"/>
    <property type="molecule type" value="Genomic_DNA"/>
</dbReference>
<evidence type="ECO:0000259" key="5">
    <source>
        <dbReference type="PROSITE" id="PS50865"/>
    </source>
</evidence>
<dbReference type="Gene3D" id="6.10.140.2220">
    <property type="match status" value="1"/>
</dbReference>
<evidence type="ECO:0000313" key="7">
    <source>
        <dbReference type="Proteomes" id="UP000076722"/>
    </source>
</evidence>
<name>A0A164YW27_9AGAM</name>
<reference evidence="6 7" key="1">
    <citation type="journal article" date="2016" name="Mol. Biol. Evol.">
        <title>Comparative Genomics of Early-Diverging Mushroom-Forming Fungi Provides Insights into the Origins of Lignocellulose Decay Capabilities.</title>
        <authorList>
            <person name="Nagy L.G."/>
            <person name="Riley R."/>
            <person name="Tritt A."/>
            <person name="Adam C."/>
            <person name="Daum C."/>
            <person name="Floudas D."/>
            <person name="Sun H."/>
            <person name="Yadav J.S."/>
            <person name="Pangilinan J."/>
            <person name="Larsson K.H."/>
            <person name="Matsuura K."/>
            <person name="Barry K."/>
            <person name="Labutti K."/>
            <person name="Kuo R."/>
            <person name="Ohm R.A."/>
            <person name="Bhattacharya S.S."/>
            <person name="Shirouzu T."/>
            <person name="Yoshinaga Y."/>
            <person name="Martin F.M."/>
            <person name="Grigoriev I.V."/>
            <person name="Hibbett D.S."/>
        </authorList>
    </citation>
    <scope>NUCLEOTIDE SEQUENCE [LARGE SCALE GENOMIC DNA]</scope>
    <source>
        <strain evidence="6 7">HHB9708</strain>
    </source>
</reference>
<dbReference type="PROSITE" id="PS50865">
    <property type="entry name" value="ZF_MYND_2"/>
    <property type="match status" value="1"/>
</dbReference>
<sequence length="463" mass="51823">MTVHGPRSERLAASADHYLYNEWLNLQKDPSYKPKWPTSYTCFHCGRQFEKPLRCSACKSAIYCSKQCAKEDWKPYAAAGGGGMYEGHKDNCAAMKEQMNRLDDFNRISEQLPWVVKNGNYYDAALTLASLKLRGTGSSYGWWAIPPGSAFAAQTYGQAYLQRTNHWNELEGWKLPEKEIPWLTFDESKGRNPPKSLPDFEDSWTSYYQWRGLPLSSPAALLLHWPLAVYRMLRELGITVGSADKRRSLKIFLLGLEKELEHIPIFGELALLFPYCDLQVVLFGASVFNASKNARKGTLAAKGVLYEYEAPKTLGGGTIKITMHTKSPYYDPAQYKERPDALIALNAGVTTYPEWFPVIIHSIKEDVPFAVTDYVDASLDECDRGIPGIISQELMRSGSRGSMPLMTAMMQGKRKKVMNEFMCPAAKAPAANYLPSGSNAWVYIVNAGAASQDQNLNGVLEVD</sequence>
<keyword evidence="7" id="KW-1185">Reference proteome</keyword>
<dbReference type="PANTHER" id="PTHR47570">
    <property type="entry name" value="ZINC ION BINDING PROTEIN"/>
    <property type="match status" value="1"/>
</dbReference>
<keyword evidence="1" id="KW-0479">Metal-binding</keyword>
<feature type="domain" description="MYND-type" evidence="5">
    <location>
        <begin position="42"/>
        <end position="92"/>
    </location>
</feature>
<protein>
    <recommendedName>
        <fullName evidence="5">MYND-type domain-containing protein</fullName>
    </recommendedName>
</protein>
<gene>
    <name evidence="6" type="ORF">SISNIDRAFT_482215</name>
</gene>
<keyword evidence="3" id="KW-0862">Zinc</keyword>
<keyword evidence="2 4" id="KW-0863">Zinc-finger</keyword>
<dbReference type="InterPro" id="IPR002893">
    <property type="entry name" value="Znf_MYND"/>
</dbReference>
<dbReference type="GO" id="GO:0008270">
    <property type="term" value="F:zinc ion binding"/>
    <property type="evidence" value="ECO:0007669"/>
    <property type="project" value="UniProtKB-KW"/>
</dbReference>
<evidence type="ECO:0000256" key="4">
    <source>
        <dbReference type="PROSITE-ProRule" id="PRU00134"/>
    </source>
</evidence>
<dbReference type="PANTHER" id="PTHR47570:SF1">
    <property type="entry name" value="ZINC ION BINDING PROTEIN"/>
    <property type="match status" value="1"/>
</dbReference>
<proteinExistence type="predicted"/>
<dbReference type="Proteomes" id="UP000076722">
    <property type="component" value="Unassembled WGS sequence"/>
</dbReference>
<dbReference type="Pfam" id="PF01753">
    <property type="entry name" value="zf-MYND"/>
    <property type="match status" value="1"/>
</dbReference>
<dbReference type="AlphaFoldDB" id="A0A164YW27"/>
<dbReference type="Pfam" id="PF20179">
    <property type="entry name" value="MSS51_C"/>
    <property type="match status" value="1"/>
</dbReference>
<evidence type="ECO:0000256" key="1">
    <source>
        <dbReference type="ARBA" id="ARBA00022723"/>
    </source>
</evidence>
<evidence type="ECO:0000256" key="2">
    <source>
        <dbReference type="ARBA" id="ARBA00022771"/>
    </source>
</evidence>
<dbReference type="STRING" id="1314777.A0A164YW27"/>